<evidence type="ECO:0000313" key="2">
    <source>
        <dbReference type="Proteomes" id="UP000314294"/>
    </source>
</evidence>
<accession>A0A4Z2G4D5</accession>
<protein>
    <submittedName>
        <fullName evidence="1">Uncharacterized protein</fullName>
    </submittedName>
</protein>
<reference evidence="1 2" key="1">
    <citation type="submission" date="2019-03" db="EMBL/GenBank/DDBJ databases">
        <title>First draft genome of Liparis tanakae, snailfish: a comprehensive survey of snailfish specific genes.</title>
        <authorList>
            <person name="Kim W."/>
            <person name="Song I."/>
            <person name="Jeong J.-H."/>
            <person name="Kim D."/>
            <person name="Kim S."/>
            <person name="Ryu S."/>
            <person name="Song J.Y."/>
            <person name="Lee S.K."/>
        </authorList>
    </citation>
    <scope>NUCLEOTIDE SEQUENCE [LARGE SCALE GENOMIC DNA]</scope>
    <source>
        <tissue evidence="1">Muscle</tissue>
    </source>
</reference>
<keyword evidence="2" id="KW-1185">Reference proteome</keyword>
<organism evidence="1 2">
    <name type="scientific">Liparis tanakae</name>
    <name type="common">Tanaka's snailfish</name>
    <dbReference type="NCBI Taxonomy" id="230148"/>
    <lineage>
        <taxon>Eukaryota</taxon>
        <taxon>Metazoa</taxon>
        <taxon>Chordata</taxon>
        <taxon>Craniata</taxon>
        <taxon>Vertebrata</taxon>
        <taxon>Euteleostomi</taxon>
        <taxon>Actinopterygii</taxon>
        <taxon>Neopterygii</taxon>
        <taxon>Teleostei</taxon>
        <taxon>Neoteleostei</taxon>
        <taxon>Acanthomorphata</taxon>
        <taxon>Eupercaria</taxon>
        <taxon>Perciformes</taxon>
        <taxon>Cottioidei</taxon>
        <taxon>Cottales</taxon>
        <taxon>Liparidae</taxon>
        <taxon>Liparis</taxon>
    </lineage>
</organism>
<evidence type="ECO:0000313" key="1">
    <source>
        <dbReference type="EMBL" id="TNN47634.1"/>
    </source>
</evidence>
<comment type="caution">
    <text evidence="1">The sequence shown here is derived from an EMBL/GenBank/DDBJ whole genome shotgun (WGS) entry which is preliminary data.</text>
</comment>
<dbReference type="Proteomes" id="UP000314294">
    <property type="component" value="Unassembled WGS sequence"/>
</dbReference>
<sequence>MATTLVISPTTNTMLKTVLYNGYLNPSFLSQVELFAELFSAQRWVKLKGGRVLLYILRDKEWLEQESTSQHAFTSPETKAWCLLWSRVESQDLSDPGPDRVELVATGAL</sequence>
<name>A0A4Z2G4D5_9TELE</name>
<dbReference type="EMBL" id="SRLO01000731">
    <property type="protein sequence ID" value="TNN47634.1"/>
    <property type="molecule type" value="Genomic_DNA"/>
</dbReference>
<dbReference type="AlphaFoldDB" id="A0A4Z2G4D5"/>
<gene>
    <name evidence="1" type="ORF">EYF80_042164</name>
</gene>
<proteinExistence type="predicted"/>